<sequence length="95" mass="10141">MTFDAWQPALDRLVELGRKRGYITVAELRDALPCTEMPSEKVSAVMVMLSEMGVNIDARARPEDGAAGAESPGGPLGPRPLQSGAEAPFDSGRNR</sequence>
<organism evidence="3 4">
    <name type="scientific">Sabulicella glaciei</name>
    <dbReference type="NCBI Taxonomy" id="2984948"/>
    <lineage>
        <taxon>Bacteria</taxon>
        <taxon>Pseudomonadati</taxon>
        <taxon>Pseudomonadota</taxon>
        <taxon>Alphaproteobacteria</taxon>
        <taxon>Acetobacterales</taxon>
        <taxon>Acetobacteraceae</taxon>
        <taxon>Sabulicella</taxon>
    </lineage>
</organism>
<dbReference type="Gene3D" id="1.10.220.120">
    <property type="entry name" value="Sigma-70 factor, region 1.1"/>
    <property type="match status" value="1"/>
</dbReference>
<dbReference type="InterPro" id="IPR042189">
    <property type="entry name" value="RNA_pol_sigma_70_r1_1_sf"/>
</dbReference>
<gene>
    <name evidence="3" type="ORF">OF850_19725</name>
</gene>
<evidence type="ECO:0000256" key="1">
    <source>
        <dbReference type="SAM" id="MobiDB-lite"/>
    </source>
</evidence>
<accession>A0ABT3P097</accession>
<dbReference type="RefSeq" id="WP_301592042.1">
    <property type="nucleotide sequence ID" value="NZ_JAPFQI010000022.1"/>
</dbReference>
<dbReference type="EMBL" id="JAPFQI010000022">
    <property type="protein sequence ID" value="MCW8087836.1"/>
    <property type="molecule type" value="Genomic_DNA"/>
</dbReference>
<name>A0ABT3P097_9PROT</name>
<protein>
    <recommendedName>
        <fullName evidence="2">RNA polymerase sigma factor 70 region 1.1 domain-containing protein</fullName>
    </recommendedName>
</protein>
<comment type="caution">
    <text evidence="3">The sequence shown here is derived from an EMBL/GenBank/DDBJ whole genome shotgun (WGS) entry which is preliminary data.</text>
</comment>
<dbReference type="Proteomes" id="UP001526430">
    <property type="component" value="Unassembled WGS sequence"/>
</dbReference>
<proteinExistence type="predicted"/>
<reference evidence="3 4" key="1">
    <citation type="submission" date="2022-10" db="EMBL/GenBank/DDBJ databases">
        <title>Roseococcus glaciei nov., sp. nov., isolated from glacier.</title>
        <authorList>
            <person name="Liu Q."/>
            <person name="Xin Y.-H."/>
        </authorList>
    </citation>
    <scope>NUCLEOTIDE SEQUENCE [LARGE SCALE GENOMIC DNA]</scope>
    <source>
        <strain evidence="3 4">MDT2-1-1</strain>
    </source>
</reference>
<evidence type="ECO:0000259" key="2">
    <source>
        <dbReference type="Pfam" id="PF03979"/>
    </source>
</evidence>
<feature type="domain" description="RNA polymerase sigma factor 70 region 1.1" evidence="2">
    <location>
        <begin position="7"/>
        <end position="61"/>
    </location>
</feature>
<keyword evidence="4" id="KW-1185">Reference proteome</keyword>
<evidence type="ECO:0000313" key="4">
    <source>
        <dbReference type="Proteomes" id="UP001526430"/>
    </source>
</evidence>
<feature type="region of interest" description="Disordered" evidence="1">
    <location>
        <begin position="58"/>
        <end position="95"/>
    </location>
</feature>
<evidence type="ECO:0000313" key="3">
    <source>
        <dbReference type="EMBL" id="MCW8087836.1"/>
    </source>
</evidence>
<dbReference type="Pfam" id="PF03979">
    <property type="entry name" value="Sigma70_r1_1"/>
    <property type="match status" value="1"/>
</dbReference>
<dbReference type="InterPro" id="IPR007127">
    <property type="entry name" value="RNA_pol_sigma_70_r1_1"/>
</dbReference>